<keyword evidence="14" id="KW-0326">Glycosidase</keyword>
<evidence type="ECO:0000256" key="8">
    <source>
        <dbReference type="ARBA" id="ARBA00022723"/>
    </source>
</evidence>
<dbReference type="Pfam" id="PF00633">
    <property type="entry name" value="HHH"/>
    <property type="match status" value="1"/>
</dbReference>
<feature type="compositionally biased region" description="Basic and acidic residues" evidence="15">
    <location>
        <begin position="215"/>
        <end position="231"/>
    </location>
</feature>
<reference evidence="17" key="1">
    <citation type="submission" date="2020-10" db="EMBL/GenBank/DDBJ databases">
        <authorList>
            <person name="Gilroy R."/>
        </authorList>
    </citation>
    <scope>NUCLEOTIDE SEQUENCE</scope>
    <source>
        <strain evidence="17">CHK180-2868</strain>
    </source>
</reference>
<evidence type="ECO:0000256" key="5">
    <source>
        <dbReference type="ARBA" id="ARBA00012045"/>
    </source>
</evidence>
<dbReference type="CDD" id="cd00056">
    <property type="entry name" value="ENDO3c"/>
    <property type="match status" value="1"/>
</dbReference>
<dbReference type="GO" id="GO:0051539">
    <property type="term" value="F:4 iron, 4 sulfur cluster binding"/>
    <property type="evidence" value="ECO:0007669"/>
    <property type="project" value="UniProtKB-KW"/>
</dbReference>
<name>A0A9D1D5F1_9FIRM</name>
<dbReference type="Gene3D" id="3.90.79.10">
    <property type="entry name" value="Nucleoside Triphosphate Pyrophosphohydrolase"/>
    <property type="match status" value="1"/>
</dbReference>
<keyword evidence="11" id="KW-0408">Iron</keyword>
<dbReference type="GO" id="GO:0034039">
    <property type="term" value="F:8-oxo-7,8-dihydroguanine DNA N-glycosylase activity"/>
    <property type="evidence" value="ECO:0007669"/>
    <property type="project" value="TreeGrafter"/>
</dbReference>
<evidence type="ECO:0000256" key="14">
    <source>
        <dbReference type="ARBA" id="ARBA00023295"/>
    </source>
</evidence>
<proteinExistence type="inferred from homology"/>
<keyword evidence="7" id="KW-0004">4Fe-4S</keyword>
<keyword evidence="13" id="KW-0234">DNA repair</keyword>
<evidence type="ECO:0000256" key="2">
    <source>
        <dbReference type="ARBA" id="ARBA00001966"/>
    </source>
</evidence>
<evidence type="ECO:0000256" key="1">
    <source>
        <dbReference type="ARBA" id="ARBA00000843"/>
    </source>
</evidence>
<feature type="compositionally biased region" description="Basic and acidic residues" evidence="15">
    <location>
        <begin position="256"/>
        <end position="266"/>
    </location>
</feature>
<dbReference type="PANTHER" id="PTHR42944:SF1">
    <property type="entry name" value="ADENINE DNA GLYCOSYLASE"/>
    <property type="match status" value="1"/>
</dbReference>
<comment type="function">
    <text evidence="3">Adenine glycosylase active on G-A mispairs. MutY also corrects error-prone DNA synthesis past GO lesions which are due to the oxidatively damaged form of guanine: 7,8-dihydro-8-oxoguanine (8-oxo-dGTP).</text>
</comment>
<dbReference type="AlphaFoldDB" id="A0A9D1D5F1"/>
<evidence type="ECO:0000256" key="11">
    <source>
        <dbReference type="ARBA" id="ARBA00023004"/>
    </source>
</evidence>
<evidence type="ECO:0000256" key="10">
    <source>
        <dbReference type="ARBA" id="ARBA00022801"/>
    </source>
</evidence>
<feature type="domain" description="HhH-GPD" evidence="16">
    <location>
        <begin position="61"/>
        <end position="209"/>
    </location>
</feature>
<dbReference type="Gene3D" id="1.10.1670.10">
    <property type="entry name" value="Helix-hairpin-Helix base-excision DNA repair enzymes (C-terminal)"/>
    <property type="match status" value="2"/>
</dbReference>
<dbReference type="GO" id="GO:0046872">
    <property type="term" value="F:metal ion binding"/>
    <property type="evidence" value="ECO:0007669"/>
    <property type="project" value="UniProtKB-KW"/>
</dbReference>
<evidence type="ECO:0000256" key="7">
    <source>
        <dbReference type="ARBA" id="ARBA00022485"/>
    </source>
</evidence>
<evidence type="ECO:0000259" key="16">
    <source>
        <dbReference type="SMART" id="SM00478"/>
    </source>
</evidence>
<dbReference type="InterPro" id="IPR044298">
    <property type="entry name" value="MIG/MutY"/>
</dbReference>
<dbReference type="InterPro" id="IPR029119">
    <property type="entry name" value="MutY_C"/>
</dbReference>
<feature type="compositionally biased region" description="Low complexity" evidence="15">
    <location>
        <begin position="232"/>
        <end position="245"/>
    </location>
</feature>
<dbReference type="InterPro" id="IPR003265">
    <property type="entry name" value="HhH-GPD_domain"/>
</dbReference>
<dbReference type="InterPro" id="IPR000445">
    <property type="entry name" value="HhH_motif"/>
</dbReference>
<keyword evidence="10" id="KW-0378">Hydrolase</keyword>
<evidence type="ECO:0000256" key="6">
    <source>
        <dbReference type="ARBA" id="ARBA00022023"/>
    </source>
</evidence>
<dbReference type="PANTHER" id="PTHR42944">
    <property type="entry name" value="ADENINE DNA GLYCOSYLASE"/>
    <property type="match status" value="1"/>
</dbReference>
<comment type="similarity">
    <text evidence="4">Belongs to the Nth/MutY family.</text>
</comment>
<evidence type="ECO:0000256" key="15">
    <source>
        <dbReference type="SAM" id="MobiDB-lite"/>
    </source>
</evidence>
<dbReference type="PROSITE" id="PS01155">
    <property type="entry name" value="ENDONUCLEASE_III_2"/>
    <property type="match status" value="1"/>
</dbReference>
<gene>
    <name evidence="17" type="ORF">IAB28_00875</name>
</gene>
<evidence type="ECO:0000256" key="13">
    <source>
        <dbReference type="ARBA" id="ARBA00023204"/>
    </source>
</evidence>
<dbReference type="FunFam" id="1.10.340.30:FF:000002">
    <property type="entry name" value="Adenine DNA glycosylase"/>
    <property type="match status" value="1"/>
</dbReference>
<dbReference type="InterPro" id="IPR015797">
    <property type="entry name" value="NUDIX_hydrolase-like_dom_sf"/>
</dbReference>
<comment type="cofactor">
    <cofactor evidence="2">
        <name>[4Fe-4S] cluster</name>
        <dbReference type="ChEBI" id="CHEBI:49883"/>
    </cofactor>
</comment>
<keyword evidence="9" id="KW-0227">DNA damage</keyword>
<dbReference type="SUPFAM" id="SSF55811">
    <property type="entry name" value="Nudix"/>
    <property type="match status" value="1"/>
</dbReference>
<dbReference type="SUPFAM" id="SSF48150">
    <property type="entry name" value="DNA-glycosylase"/>
    <property type="match status" value="2"/>
</dbReference>
<dbReference type="CDD" id="cd03431">
    <property type="entry name" value="NUDIX_DNA_Glycosylase_C-MutY"/>
    <property type="match status" value="1"/>
</dbReference>
<evidence type="ECO:0000256" key="12">
    <source>
        <dbReference type="ARBA" id="ARBA00023014"/>
    </source>
</evidence>
<keyword evidence="12" id="KW-0411">Iron-sulfur</keyword>
<dbReference type="EC" id="3.2.2.31" evidence="5"/>
<evidence type="ECO:0000256" key="3">
    <source>
        <dbReference type="ARBA" id="ARBA00002933"/>
    </source>
</evidence>
<reference evidence="17" key="2">
    <citation type="journal article" date="2021" name="PeerJ">
        <title>Extensive microbial diversity within the chicken gut microbiome revealed by metagenomics and culture.</title>
        <authorList>
            <person name="Gilroy R."/>
            <person name="Ravi A."/>
            <person name="Getino M."/>
            <person name="Pursley I."/>
            <person name="Horton D.L."/>
            <person name="Alikhan N.F."/>
            <person name="Baker D."/>
            <person name="Gharbi K."/>
            <person name="Hall N."/>
            <person name="Watson M."/>
            <person name="Adriaenssens E.M."/>
            <person name="Foster-Nyarko E."/>
            <person name="Jarju S."/>
            <person name="Secka A."/>
            <person name="Antonio M."/>
            <person name="Oren A."/>
            <person name="Chaudhuri R.R."/>
            <person name="La Ragione R."/>
            <person name="Hildebrand F."/>
            <person name="Pallen M.J."/>
        </authorList>
    </citation>
    <scope>NUCLEOTIDE SEQUENCE</scope>
    <source>
        <strain evidence="17">CHK180-2868</strain>
    </source>
</reference>
<dbReference type="EMBL" id="DVGC01000003">
    <property type="protein sequence ID" value="HIR04514.1"/>
    <property type="molecule type" value="Genomic_DNA"/>
</dbReference>
<evidence type="ECO:0000313" key="18">
    <source>
        <dbReference type="Proteomes" id="UP000824250"/>
    </source>
</evidence>
<dbReference type="Proteomes" id="UP000824250">
    <property type="component" value="Unassembled WGS sequence"/>
</dbReference>
<feature type="region of interest" description="Disordered" evidence="15">
    <location>
        <begin position="204"/>
        <end position="270"/>
    </location>
</feature>
<evidence type="ECO:0000313" key="17">
    <source>
        <dbReference type="EMBL" id="HIR04514.1"/>
    </source>
</evidence>
<dbReference type="GO" id="GO:0000701">
    <property type="term" value="F:purine-specific mismatch base pair DNA N-glycosylase activity"/>
    <property type="evidence" value="ECO:0007669"/>
    <property type="project" value="UniProtKB-EC"/>
</dbReference>
<dbReference type="SMART" id="SM00478">
    <property type="entry name" value="ENDO3c"/>
    <property type="match status" value="1"/>
</dbReference>
<dbReference type="GO" id="GO:0006284">
    <property type="term" value="P:base-excision repair"/>
    <property type="evidence" value="ECO:0007669"/>
    <property type="project" value="InterPro"/>
</dbReference>
<dbReference type="Pfam" id="PF14815">
    <property type="entry name" value="NUDIX_4"/>
    <property type="match status" value="1"/>
</dbReference>
<keyword evidence="8" id="KW-0479">Metal-binding</keyword>
<dbReference type="InterPro" id="IPR011257">
    <property type="entry name" value="DNA_glycosylase"/>
</dbReference>
<dbReference type="GO" id="GO:0032357">
    <property type="term" value="F:oxidized purine DNA binding"/>
    <property type="evidence" value="ECO:0007669"/>
    <property type="project" value="TreeGrafter"/>
</dbReference>
<dbReference type="Gene3D" id="1.10.340.30">
    <property type="entry name" value="Hypothetical protein, domain 2"/>
    <property type="match status" value="1"/>
</dbReference>
<dbReference type="GO" id="GO:0006298">
    <property type="term" value="P:mismatch repair"/>
    <property type="evidence" value="ECO:0007669"/>
    <property type="project" value="TreeGrafter"/>
</dbReference>
<dbReference type="InterPro" id="IPR004036">
    <property type="entry name" value="Endonuclease-III-like_CS2"/>
</dbReference>
<dbReference type="InterPro" id="IPR023170">
    <property type="entry name" value="HhH_base_excis_C"/>
</dbReference>
<comment type="catalytic activity">
    <reaction evidence="1">
        <text>Hydrolyzes free adenine bases from 7,8-dihydro-8-oxoguanine:adenine mismatched double-stranded DNA, leaving an apurinic site.</text>
        <dbReference type="EC" id="3.2.2.31"/>
    </reaction>
</comment>
<dbReference type="GO" id="GO:0035485">
    <property type="term" value="F:adenine/guanine mispair binding"/>
    <property type="evidence" value="ECO:0007669"/>
    <property type="project" value="TreeGrafter"/>
</dbReference>
<comment type="caution">
    <text evidence="17">The sequence shown here is derived from an EMBL/GenBank/DDBJ whole genome shotgun (WGS) entry which is preliminary data.</text>
</comment>
<accession>A0A9D1D5F1</accession>
<protein>
    <recommendedName>
        <fullName evidence="6">Adenine DNA glycosylase</fullName>
        <ecNumber evidence="5">3.2.2.31</ecNumber>
    </recommendedName>
</protein>
<evidence type="ECO:0000256" key="4">
    <source>
        <dbReference type="ARBA" id="ARBA00008343"/>
    </source>
</evidence>
<organism evidence="17 18">
    <name type="scientific">Candidatus Copromonas faecavium</name>
    <name type="common">nom. illeg.</name>
    <dbReference type="NCBI Taxonomy" id="2840740"/>
    <lineage>
        <taxon>Bacteria</taxon>
        <taxon>Bacillati</taxon>
        <taxon>Bacillota</taxon>
        <taxon>Clostridia</taxon>
        <taxon>Lachnospirales</taxon>
        <taxon>Lachnospiraceae</taxon>
        <taxon>Candidatus Copromonas (nom. illeg.)</taxon>
    </lineage>
</organism>
<sequence>MEKTDFYGRLLPVSQGEQALTGEERLLLAKNALLFWYREKKRQLPWRETADGYHIWISEIMLQQTRVEAVKPYYARFMEHFPTVWALAGASDEELLKCWEGLGYYSRARNLKKAAAVIAEQYGGCLPSSYEELLKLPGIGSYTAGAIGSIAYGLPVPAVDGNVLRVLSRVTASREDILKQQTRRKMEALVSGVLKKMVLQESEAKAGSAEEESDFAEREENFAEESEKPKEGLGYSAGAQAGSGAVQESFAGVQRGSEKEPGKPEKAQGSLAGDFNQALIEIGAMVCVPNGAPLCVQCPFRTVCLAAIHGLTGEIPVRSPKKKRKIEEKTVLLLEYEDKIAIRKRREGGLLASLYEFPNLSGVLKEQQVEDLFSGNIRSLHELPGAKHIFSHTEWHMNGYFLSLKEPETACLETGESGEEPILFVEWKELTERYPLPGAFSAYRKILENYLSSRHQVSLEE</sequence>
<dbReference type="Pfam" id="PF00730">
    <property type="entry name" value="HhH-GPD"/>
    <property type="match status" value="1"/>
</dbReference>
<evidence type="ECO:0000256" key="9">
    <source>
        <dbReference type="ARBA" id="ARBA00022763"/>
    </source>
</evidence>